<dbReference type="SUPFAM" id="SSF55874">
    <property type="entry name" value="ATPase domain of HSP90 chaperone/DNA topoisomerase II/histidine kinase"/>
    <property type="match status" value="1"/>
</dbReference>
<keyword evidence="5" id="KW-0547">Nucleotide-binding</keyword>
<evidence type="ECO:0000256" key="5">
    <source>
        <dbReference type="ARBA" id="ARBA00022741"/>
    </source>
</evidence>
<sequence length="577" mass="66939">MKQNLFFIRIPVLKKIPFILLLAYFPLSELIAQNQSYSEAQTKMLREADEGLKLAVIKKDTPKIAEAYYIHGKIEVSRHNFLEAQKWLLKSLSLIEKRGDSYELGRLYIRLEENEIWQLHYQNAIKYLRIALKIFKNIESDRGLALAYAAFGNMYSDENAPKPIYNLDSALFYYSKIEPHYKKINDQLGIAGVNATFGNFFAKKNDIKSIEYYTKALKYFSDNNRYPEKLQVLLAMASTYLKFKKYGDAYQKILEAEQLNSQVNNYQSKRKLEITYLEYYKAIGDWKHALKHQEVVHQLEKEDLLADHKGAVSELNIAYNTQKREAQLGEKDNIIVKQNQFLVGILIMLLGVSGLSFLYYILYKKNKKISLKNEVLLKEQNHRIKNNLQSISSLLNLQSNRMVDSDAKYAVEESKLRVEVVSNLHQKLYKGEELAEVELSEFIIEIVEGVLQTFGFNDLNPKYQLERMLLAADQTLSIGLIINELVTNSCKYAFKDNQSPALTIKGFVENDDYIIEVADNGEKEKDFSVLNVTTEIQKSFGMRLIQMQVIQLQGTYRFYFNSGTNFIMRFTPILCNF</sequence>
<keyword evidence="8" id="KW-0472">Membrane</keyword>
<reference evidence="10" key="2">
    <citation type="submission" date="2020-09" db="EMBL/GenBank/DDBJ databases">
        <authorList>
            <person name="Sun Q."/>
            <person name="Zhou Y."/>
        </authorList>
    </citation>
    <scope>NUCLEOTIDE SEQUENCE</scope>
    <source>
        <strain evidence="10">CGMCC 1.15958</strain>
    </source>
</reference>
<keyword evidence="8" id="KW-0812">Transmembrane</keyword>
<reference evidence="10" key="1">
    <citation type="journal article" date="2014" name="Int. J. Syst. Evol. Microbiol.">
        <title>Complete genome sequence of Corynebacterium casei LMG S-19264T (=DSM 44701T), isolated from a smear-ripened cheese.</title>
        <authorList>
            <consortium name="US DOE Joint Genome Institute (JGI-PGF)"/>
            <person name="Walter F."/>
            <person name="Albersmeier A."/>
            <person name="Kalinowski J."/>
            <person name="Ruckert C."/>
        </authorList>
    </citation>
    <scope>NUCLEOTIDE SEQUENCE</scope>
    <source>
        <strain evidence="10">CGMCC 1.15958</strain>
    </source>
</reference>
<dbReference type="Proteomes" id="UP000609064">
    <property type="component" value="Unassembled WGS sequence"/>
</dbReference>
<comment type="catalytic activity">
    <reaction evidence="1">
        <text>ATP + protein L-histidine = ADP + protein N-phospho-L-histidine.</text>
        <dbReference type="EC" id="2.7.13.3"/>
    </reaction>
</comment>
<accession>A0A916Z3H6</accession>
<keyword evidence="11" id="KW-1185">Reference proteome</keyword>
<dbReference type="EMBL" id="BMKK01000011">
    <property type="protein sequence ID" value="GGD74341.1"/>
    <property type="molecule type" value="Genomic_DNA"/>
</dbReference>
<feature type="domain" description="Signal transduction histidine kinase subgroup 2 dimerisation and phosphoacceptor" evidence="9">
    <location>
        <begin position="379"/>
        <end position="452"/>
    </location>
</feature>
<evidence type="ECO:0000256" key="8">
    <source>
        <dbReference type="SAM" id="Phobius"/>
    </source>
</evidence>
<keyword evidence="4" id="KW-0808">Transferase</keyword>
<dbReference type="AlphaFoldDB" id="A0A916Z3H6"/>
<protein>
    <recommendedName>
        <fullName evidence="2">histidine kinase</fullName>
        <ecNumber evidence="2">2.7.13.3</ecNumber>
    </recommendedName>
</protein>
<evidence type="ECO:0000256" key="7">
    <source>
        <dbReference type="ARBA" id="ARBA00022840"/>
    </source>
</evidence>
<keyword evidence="7" id="KW-0067">ATP-binding</keyword>
<keyword evidence="8" id="KW-1133">Transmembrane helix</keyword>
<organism evidence="10 11">
    <name type="scientific">Emticicia aquatilis</name>
    <dbReference type="NCBI Taxonomy" id="1537369"/>
    <lineage>
        <taxon>Bacteria</taxon>
        <taxon>Pseudomonadati</taxon>
        <taxon>Bacteroidota</taxon>
        <taxon>Cytophagia</taxon>
        <taxon>Cytophagales</taxon>
        <taxon>Leadbetterellaceae</taxon>
        <taxon>Emticicia</taxon>
    </lineage>
</organism>
<evidence type="ECO:0000256" key="1">
    <source>
        <dbReference type="ARBA" id="ARBA00000085"/>
    </source>
</evidence>
<dbReference type="InterPro" id="IPR036890">
    <property type="entry name" value="HATPase_C_sf"/>
</dbReference>
<dbReference type="Gene3D" id="3.30.565.10">
    <property type="entry name" value="Histidine kinase-like ATPase, C-terminal domain"/>
    <property type="match status" value="1"/>
</dbReference>
<evidence type="ECO:0000256" key="3">
    <source>
        <dbReference type="ARBA" id="ARBA00022553"/>
    </source>
</evidence>
<dbReference type="SUPFAM" id="SSF81901">
    <property type="entry name" value="HCP-like"/>
    <property type="match status" value="1"/>
</dbReference>
<name>A0A916Z3H6_9BACT</name>
<dbReference type="PANTHER" id="PTHR41523">
    <property type="entry name" value="TWO-COMPONENT SYSTEM SENSOR PROTEIN"/>
    <property type="match status" value="1"/>
</dbReference>
<proteinExistence type="predicted"/>
<dbReference type="Pfam" id="PF07568">
    <property type="entry name" value="HisKA_2"/>
    <property type="match status" value="1"/>
</dbReference>
<evidence type="ECO:0000313" key="10">
    <source>
        <dbReference type="EMBL" id="GGD74341.1"/>
    </source>
</evidence>
<dbReference type="EC" id="2.7.13.3" evidence="2"/>
<evidence type="ECO:0000259" key="9">
    <source>
        <dbReference type="Pfam" id="PF07568"/>
    </source>
</evidence>
<evidence type="ECO:0000256" key="2">
    <source>
        <dbReference type="ARBA" id="ARBA00012438"/>
    </source>
</evidence>
<dbReference type="GO" id="GO:0005524">
    <property type="term" value="F:ATP binding"/>
    <property type="evidence" value="ECO:0007669"/>
    <property type="project" value="UniProtKB-KW"/>
</dbReference>
<keyword evidence="6" id="KW-0418">Kinase</keyword>
<comment type="caution">
    <text evidence="10">The sequence shown here is derived from an EMBL/GenBank/DDBJ whole genome shotgun (WGS) entry which is preliminary data.</text>
</comment>
<dbReference type="GO" id="GO:0004673">
    <property type="term" value="F:protein histidine kinase activity"/>
    <property type="evidence" value="ECO:0007669"/>
    <property type="project" value="UniProtKB-EC"/>
</dbReference>
<gene>
    <name evidence="10" type="ORF">GCM10011514_43010</name>
</gene>
<feature type="transmembrane region" description="Helical" evidence="8">
    <location>
        <begin position="341"/>
        <end position="362"/>
    </location>
</feature>
<keyword evidence="3" id="KW-0597">Phosphoprotein</keyword>
<evidence type="ECO:0000256" key="4">
    <source>
        <dbReference type="ARBA" id="ARBA00022679"/>
    </source>
</evidence>
<dbReference type="InterPro" id="IPR011495">
    <property type="entry name" value="Sig_transdc_His_kin_sub2_dim/P"/>
</dbReference>
<dbReference type="InterPro" id="IPR011990">
    <property type="entry name" value="TPR-like_helical_dom_sf"/>
</dbReference>
<dbReference type="Gene3D" id="3.30.450.20">
    <property type="entry name" value="PAS domain"/>
    <property type="match status" value="1"/>
</dbReference>
<evidence type="ECO:0000313" key="11">
    <source>
        <dbReference type="Proteomes" id="UP000609064"/>
    </source>
</evidence>
<dbReference type="Gene3D" id="1.25.40.10">
    <property type="entry name" value="Tetratricopeptide repeat domain"/>
    <property type="match status" value="2"/>
</dbReference>
<dbReference type="PANTHER" id="PTHR41523:SF8">
    <property type="entry name" value="ETHYLENE RESPONSE SENSOR PROTEIN"/>
    <property type="match status" value="1"/>
</dbReference>
<evidence type="ECO:0000256" key="6">
    <source>
        <dbReference type="ARBA" id="ARBA00022777"/>
    </source>
</evidence>